<gene>
    <name evidence="2" type="ORF">VTL71DRAFT_8360</name>
</gene>
<name>A0ABR4CYD9_9HELO</name>
<protein>
    <submittedName>
        <fullName evidence="2">Uncharacterized protein</fullName>
    </submittedName>
</protein>
<accession>A0ABR4CYD9</accession>
<reference evidence="2 3" key="1">
    <citation type="journal article" date="2024" name="Commun. Biol.">
        <title>Comparative genomic analysis of thermophilic fungi reveals convergent evolutionary adaptations and gene losses.</title>
        <authorList>
            <person name="Steindorff A.S."/>
            <person name="Aguilar-Pontes M.V."/>
            <person name="Robinson A.J."/>
            <person name="Andreopoulos B."/>
            <person name="LaButti K."/>
            <person name="Kuo A."/>
            <person name="Mondo S."/>
            <person name="Riley R."/>
            <person name="Otillar R."/>
            <person name="Haridas S."/>
            <person name="Lipzen A."/>
            <person name="Grimwood J."/>
            <person name="Schmutz J."/>
            <person name="Clum A."/>
            <person name="Reid I.D."/>
            <person name="Moisan M.C."/>
            <person name="Butler G."/>
            <person name="Nguyen T.T.M."/>
            <person name="Dewar K."/>
            <person name="Conant G."/>
            <person name="Drula E."/>
            <person name="Henrissat B."/>
            <person name="Hansel C."/>
            <person name="Singer S."/>
            <person name="Hutchinson M.I."/>
            <person name="de Vries R.P."/>
            <person name="Natvig D.O."/>
            <person name="Powell A.J."/>
            <person name="Tsang A."/>
            <person name="Grigoriev I.V."/>
        </authorList>
    </citation>
    <scope>NUCLEOTIDE SEQUENCE [LARGE SCALE GENOMIC DNA]</scope>
    <source>
        <strain evidence="2 3">CBS 494.80</strain>
    </source>
</reference>
<evidence type="ECO:0000256" key="1">
    <source>
        <dbReference type="SAM" id="MobiDB-lite"/>
    </source>
</evidence>
<feature type="region of interest" description="Disordered" evidence="1">
    <location>
        <begin position="1"/>
        <end position="20"/>
    </location>
</feature>
<comment type="caution">
    <text evidence="2">The sequence shown here is derived from an EMBL/GenBank/DDBJ whole genome shotgun (WGS) entry which is preliminary data.</text>
</comment>
<evidence type="ECO:0000313" key="2">
    <source>
        <dbReference type="EMBL" id="KAL2074582.1"/>
    </source>
</evidence>
<feature type="compositionally biased region" description="Polar residues" evidence="1">
    <location>
        <begin position="61"/>
        <end position="80"/>
    </location>
</feature>
<proteinExistence type="predicted"/>
<keyword evidence="3" id="KW-1185">Reference proteome</keyword>
<feature type="region of interest" description="Disordered" evidence="1">
    <location>
        <begin position="30"/>
        <end position="88"/>
    </location>
</feature>
<organism evidence="2 3">
    <name type="scientific">Oculimacula yallundae</name>
    <dbReference type="NCBI Taxonomy" id="86028"/>
    <lineage>
        <taxon>Eukaryota</taxon>
        <taxon>Fungi</taxon>
        <taxon>Dikarya</taxon>
        <taxon>Ascomycota</taxon>
        <taxon>Pezizomycotina</taxon>
        <taxon>Leotiomycetes</taxon>
        <taxon>Helotiales</taxon>
        <taxon>Ploettnerulaceae</taxon>
        <taxon>Oculimacula</taxon>
    </lineage>
</organism>
<dbReference type="EMBL" id="JAZHXI010000002">
    <property type="protein sequence ID" value="KAL2074582.1"/>
    <property type="molecule type" value="Genomic_DNA"/>
</dbReference>
<evidence type="ECO:0000313" key="3">
    <source>
        <dbReference type="Proteomes" id="UP001595075"/>
    </source>
</evidence>
<dbReference type="Proteomes" id="UP001595075">
    <property type="component" value="Unassembled WGS sequence"/>
</dbReference>
<sequence length="88" mass="10006">MLFKIKARRSQYPSRERPLQSEAILDIHLNPRLGTSQAEADQPLHAKPPINPEKHLDHQLHNPSSQIPNPPNAVQNTSLSHETKRPQI</sequence>